<dbReference type="EMBL" id="OX597832">
    <property type="protein sequence ID" value="CAI9736571.1"/>
    <property type="molecule type" value="Genomic_DNA"/>
</dbReference>
<dbReference type="Proteomes" id="UP001162480">
    <property type="component" value="Chromosome 19"/>
</dbReference>
<sequence>MEISVGNLKSSHSKLSSTYALGYELLKTGSRITPDIAIRRHQYTFINIFADVAVSDVCKSYGEKRSKEKLFG</sequence>
<organism evidence="1 2">
    <name type="scientific">Octopus vulgaris</name>
    <name type="common">Common octopus</name>
    <dbReference type="NCBI Taxonomy" id="6645"/>
    <lineage>
        <taxon>Eukaryota</taxon>
        <taxon>Metazoa</taxon>
        <taxon>Spiralia</taxon>
        <taxon>Lophotrochozoa</taxon>
        <taxon>Mollusca</taxon>
        <taxon>Cephalopoda</taxon>
        <taxon>Coleoidea</taxon>
        <taxon>Octopodiformes</taxon>
        <taxon>Octopoda</taxon>
        <taxon>Incirrata</taxon>
        <taxon>Octopodidae</taxon>
        <taxon>Octopus</taxon>
    </lineage>
</organism>
<keyword evidence="2" id="KW-1185">Reference proteome</keyword>
<evidence type="ECO:0000313" key="1">
    <source>
        <dbReference type="EMBL" id="CAI9736571.1"/>
    </source>
</evidence>
<accession>A0AA36BN68</accession>
<protein>
    <submittedName>
        <fullName evidence="1">Uncharacterized protein</fullName>
    </submittedName>
</protein>
<dbReference type="AlphaFoldDB" id="A0AA36BN68"/>
<proteinExistence type="predicted"/>
<gene>
    <name evidence="1" type="ORF">OCTVUL_1B013449</name>
</gene>
<name>A0AA36BN68_OCTVU</name>
<evidence type="ECO:0000313" key="2">
    <source>
        <dbReference type="Proteomes" id="UP001162480"/>
    </source>
</evidence>
<reference evidence="1" key="1">
    <citation type="submission" date="2023-08" db="EMBL/GenBank/DDBJ databases">
        <authorList>
            <person name="Alioto T."/>
            <person name="Alioto T."/>
            <person name="Gomez Garrido J."/>
        </authorList>
    </citation>
    <scope>NUCLEOTIDE SEQUENCE</scope>
</reference>